<dbReference type="PANTHER" id="PTHR48094">
    <property type="entry name" value="PROTEIN/NUCLEIC ACID DEGLYCASE DJ-1-RELATED"/>
    <property type="match status" value="1"/>
</dbReference>
<keyword evidence="3" id="KW-1185">Reference proteome</keyword>
<evidence type="ECO:0000259" key="1">
    <source>
        <dbReference type="Pfam" id="PF01965"/>
    </source>
</evidence>
<dbReference type="SUPFAM" id="SSF52317">
    <property type="entry name" value="Class I glutamine amidotransferase-like"/>
    <property type="match status" value="1"/>
</dbReference>
<dbReference type="PANTHER" id="PTHR48094:SF19">
    <property type="entry name" value="DJ-1_PFPI DOMAIN-CONTAINING PROTEIN"/>
    <property type="match status" value="1"/>
</dbReference>
<dbReference type="EMBL" id="SNXK01000001">
    <property type="protein sequence ID" value="TDP43000.1"/>
    <property type="molecule type" value="Genomic_DNA"/>
</dbReference>
<accession>A0A4R6PXS1</accession>
<dbReference type="InterPro" id="IPR029062">
    <property type="entry name" value="Class_I_gatase-like"/>
</dbReference>
<evidence type="ECO:0000313" key="3">
    <source>
        <dbReference type="Proteomes" id="UP000295087"/>
    </source>
</evidence>
<dbReference type="Proteomes" id="UP000295087">
    <property type="component" value="Unassembled WGS sequence"/>
</dbReference>
<dbReference type="RefSeq" id="WP_084475764.1">
    <property type="nucleotide sequence ID" value="NZ_SNXK01000001.1"/>
</dbReference>
<name>A0A4R6PXS1_NOCIG</name>
<dbReference type="AlphaFoldDB" id="A0A4R6PXS1"/>
<protein>
    <submittedName>
        <fullName evidence="2">DJ-1/PfpI family protein</fullName>
    </submittedName>
</protein>
<proteinExistence type="predicted"/>
<sequence>MTKKTVHVAVYDTLSDWEVGAATVNIADDSWHREPGRFEVATVGLTTAPVTTAGRMRVTPDLALADIDPADSAMLILPGADLWDAGDDLAPFARKAREFLAAGVPVAAICGATLGLAKEGLLDDRPHTSNAAEYLASSGYSGAEHYVDESAVTDGDLITADAMSPFEFAREIFVRLDLFEPQVLDAWYQLFGQKDPTGYFALAENASGQAD</sequence>
<feature type="domain" description="DJ-1/PfpI" evidence="1">
    <location>
        <begin position="4"/>
        <end position="172"/>
    </location>
</feature>
<dbReference type="InterPro" id="IPR002818">
    <property type="entry name" value="DJ-1/PfpI"/>
</dbReference>
<dbReference type="InterPro" id="IPR050325">
    <property type="entry name" value="Prot/Nucl_acid_deglycase"/>
</dbReference>
<reference evidence="2 3" key="1">
    <citation type="submission" date="2019-03" db="EMBL/GenBank/DDBJ databases">
        <title>Genomic Encyclopedia of Type Strains, Phase IV (KMG-IV): sequencing the most valuable type-strain genomes for metagenomic binning, comparative biology and taxonomic classification.</title>
        <authorList>
            <person name="Goeker M."/>
        </authorList>
    </citation>
    <scope>NUCLEOTIDE SEQUENCE [LARGE SCALE GENOMIC DNA]</scope>
    <source>
        <strain evidence="2 3">DSM 44496</strain>
    </source>
</reference>
<dbReference type="Pfam" id="PF01965">
    <property type="entry name" value="DJ-1_PfpI"/>
    <property type="match status" value="1"/>
</dbReference>
<evidence type="ECO:0000313" key="2">
    <source>
        <dbReference type="EMBL" id="TDP43000.1"/>
    </source>
</evidence>
<comment type="caution">
    <text evidence="2">The sequence shown here is derived from an EMBL/GenBank/DDBJ whole genome shotgun (WGS) entry which is preliminary data.</text>
</comment>
<organism evidence="2 3">
    <name type="scientific">Nocardia ignorata</name>
    <dbReference type="NCBI Taxonomy" id="145285"/>
    <lineage>
        <taxon>Bacteria</taxon>
        <taxon>Bacillati</taxon>
        <taxon>Actinomycetota</taxon>
        <taxon>Actinomycetes</taxon>
        <taxon>Mycobacteriales</taxon>
        <taxon>Nocardiaceae</taxon>
        <taxon>Nocardia</taxon>
    </lineage>
</organism>
<gene>
    <name evidence="2" type="ORF">DFR75_1012119</name>
</gene>
<dbReference type="GO" id="GO:0005737">
    <property type="term" value="C:cytoplasm"/>
    <property type="evidence" value="ECO:0007669"/>
    <property type="project" value="TreeGrafter"/>
</dbReference>
<dbReference type="Gene3D" id="3.40.50.880">
    <property type="match status" value="1"/>
</dbReference>